<feature type="region of interest" description="Disordered" evidence="1">
    <location>
        <begin position="460"/>
        <end position="479"/>
    </location>
</feature>
<dbReference type="PANTHER" id="PTHR37850:SF3">
    <property type="entry name" value="BLR7815 PROTEIN"/>
    <property type="match status" value="1"/>
</dbReference>
<name>A0ABW5VXX6_9MICO</name>
<proteinExistence type="predicted"/>
<feature type="domain" description="Oxidoreductase DRL-like catalytic" evidence="2">
    <location>
        <begin position="238"/>
        <end position="347"/>
    </location>
</feature>
<sequence>MILHHVTRTRAPLRVALTGANGGYGRTFLAQLGLTPEIRPVVLVDPDVAGVRRMLDELGVPAERVAEAAEPADTARLVEEGRIALLASADALDWASVDVLVEACGRVSAGFAYASAALDNHTHVVMVSKEVDTVVGVELGARAAANGLSYLPGDGDQPANLLRLVDWVSAVGLDIVAIGKSGEYDLELDPATGRVTQAGVTVDAPELADLLELGDDVAGTLARRAEAVRGLKRAAAADSCEMAVVATRTGATADVEAMHYPVARIAELADIYAAREHGGILGRDGVVDVFSALRLPGEASFAGGVFAVVRTGDPATWELLRGKGHVISRDGRYACLYWPYHYMGVETPLTVHAAADRAPALRPRWTTLLAARAADDLGVGAELHVQGHHHEIDGVAPVLLDPTVLGGAETVAPYYLLDGARLVRPVAQGDLIGLDDVEGVDAPALAAYLTGIARTATTTATTPDTTTTTTTITNDGDDR</sequence>
<dbReference type="Gene3D" id="3.40.50.720">
    <property type="entry name" value="NAD(P)-binding Rossmann-like Domain"/>
    <property type="match status" value="1"/>
</dbReference>
<comment type="caution">
    <text evidence="3">The sequence shown here is derived from an EMBL/GenBank/DDBJ whole genome shotgun (WGS) entry which is preliminary data.</text>
</comment>
<protein>
    <submittedName>
        <fullName evidence="3">Homoserine dehydrogenase</fullName>
    </submittedName>
</protein>
<dbReference type="InterPro" id="IPR048423">
    <property type="entry name" value="DRL_cat"/>
</dbReference>
<dbReference type="Pfam" id="PF21135">
    <property type="entry name" value="DRL_cat"/>
    <property type="match status" value="1"/>
</dbReference>
<keyword evidence="4" id="KW-1185">Reference proteome</keyword>
<evidence type="ECO:0000259" key="2">
    <source>
        <dbReference type="Pfam" id="PF21135"/>
    </source>
</evidence>
<dbReference type="Proteomes" id="UP001597479">
    <property type="component" value="Unassembled WGS sequence"/>
</dbReference>
<feature type="compositionally biased region" description="Low complexity" evidence="1">
    <location>
        <begin position="460"/>
        <end position="473"/>
    </location>
</feature>
<evidence type="ECO:0000313" key="4">
    <source>
        <dbReference type="Proteomes" id="UP001597479"/>
    </source>
</evidence>
<dbReference type="RefSeq" id="WP_377186164.1">
    <property type="nucleotide sequence ID" value="NZ_JBHUOG010000002.1"/>
</dbReference>
<accession>A0ABW5VXX6</accession>
<organism evidence="3 4">
    <name type="scientific">Promicromonospora vindobonensis</name>
    <dbReference type="NCBI Taxonomy" id="195748"/>
    <lineage>
        <taxon>Bacteria</taxon>
        <taxon>Bacillati</taxon>
        <taxon>Actinomycetota</taxon>
        <taxon>Actinomycetes</taxon>
        <taxon>Micrococcales</taxon>
        <taxon>Promicromonosporaceae</taxon>
        <taxon>Promicromonospora</taxon>
    </lineage>
</organism>
<reference evidence="4" key="1">
    <citation type="journal article" date="2019" name="Int. J. Syst. Evol. Microbiol.">
        <title>The Global Catalogue of Microorganisms (GCM) 10K type strain sequencing project: providing services to taxonomists for standard genome sequencing and annotation.</title>
        <authorList>
            <consortium name="The Broad Institute Genomics Platform"/>
            <consortium name="The Broad Institute Genome Sequencing Center for Infectious Disease"/>
            <person name="Wu L."/>
            <person name="Ma J."/>
        </authorList>
    </citation>
    <scope>NUCLEOTIDE SEQUENCE [LARGE SCALE GENOMIC DNA]</scope>
    <source>
        <strain evidence="4">CCM 7044</strain>
    </source>
</reference>
<gene>
    <name evidence="3" type="ORF">ACFS27_19540</name>
</gene>
<dbReference type="EMBL" id="JBHUOG010000002">
    <property type="protein sequence ID" value="MFD2795764.1"/>
    <property type="molecule type" value="Genomic_DNA"/>
</dbReference>
<dbReference type="PANTHER" id="PTHR37850">
    <property type="entry name" value="STRU PROTEIN"/>
    <property type="match status" value="1"/>
</dbReference>
<evidence type="ECO:0000256" key="1">
    <source>
        <dbReference type="SAM" id="MobiDB-lite"/>
    </source>
</evidence>
<dbReference type="SUPFAM" id="SSF51735">
    <property type="entry name" value="NAD(P)-binding Rossmann-fold domains"/>
    <property type="match status" value="1"/>
</dbReference>
<evidence type="ECO:0000313" key="3">
    <source>
        <dbReference type="EMBL" id="MFD2795764.1"/>
    </source>
</evidence>
<dbReference type="InterPro" id="IPR036291">
    <property type="entry name" value="NAD(P)-bd_dom_sf"/>
</dbReference>